<dbReference type="KEGG" id="ddh:Desde_2056"/>
<accession>I4A905</accession>
<reference evidence="3" key="1">
    <citation type="submission" date="2012-06" db="EMBL/GenBank/DDBJ databases">
        <title>Complete sequence of Desulfitobacterium dehalogenans ATCC 51507.</title>
        <authorList>
            <person name="Lucas S."/>
            <person name="Han J."/>
            <person name="Lapidus A."/>
            <person name="Cheng J.-F."/>
            <person name="Goodwin L."/>
            <person name="Pitluck S."/>
            <person name="Peters L."/>
            <person name="Ovchinnikova G."/>
            <person name="Teshima H."/>
            <person name="Detter J.C."/>
            <person name="Han C."/>
            <person name="Tapia R."/>
            <person name="Land M."/>
            <person name="Hauser L."/>
            <person name="Kyrpides N."/>
            <person name="Ivanova N."/>
            <person name="Pagani I."/>
            <person name="Kruse T."/>
            <person name="de Vos W.M."/>
            <person name="Smidt H."/>
            <person name="Woyke T."/>
        </authorList>
    </citation>
    <scope>NUCLEOTIDE SEQUENCE [LARGE SCALE GENOMIC DNA]</scope>
    <source>
        <strain evidence="3">ATCC 51507 / DSM 9161 / JW/IU-DC1</strain>
    </source>
</reference>
<keyword evidence="3" id="KW-1185">Reference proteome</keyword>
<gene>
    <name evidence="2" type="ordered locus">Desde_2056</name>
</gene>
<dbReference type="InterPro" id="IPR019271">
    <property type="entry name" value="DUF2284_metal-binding"/>
</dbReference>
<dbReference type="AlphaFoldDB" id="I4A905"/>
<proteinExistence type="predicted"/>
<dbReference type="EMBL" id="CP003348">
    <property type="protein sequence ID" value="AFM00440.1"/>
    <property type="molecule type" value="Genomic_DNA"/>
</dbReference>
<feature type="compositionally biased region" description="Basic and acidic residues" evidence="1">
    <location>
        <begin position="13"/>
        <end position="22"/>
    </location>
</feature>
<evidence type="ECO:0000313" key="3">
    <source>
        <dbReference type="Proteomes" id="UP000006053"/>
    </source>
</evidence>
<dbReference type="OrthoDB" id="5420534at2"/>
<dbReference type="HOGENOM" id="CLU_771024_0_0_9"/>
<dbReference type="Proteomes" id="UP000006053">
    <property type="component" value="Chromosome"/>
</dbReference>
<dbReference type="STRING" id="756499.Desde_2056"/>
<organism evidence="2 3">
    <name type="scientific">Desulfitobacterium dehalogenans (strain ATCC 51507 / DSM 9161 / JW/IU-DC1)</name>
    <dbReference type="NCBI Taxonomy" id="756499"/>
    <lineage>
        <taxon>Bacteria</taxon>
        <taxon>Bacillati</taxon>
        <taxon>Bacillota</taxon>
        <taxon>Clostridia</taxon>
        <taxon>Eubacteriales</taxon>
        <taxon>Desulfitobacteriaceae</taxon>
        <taxon>Desulfitobacterium</taxon>
    </lineage>
</organism>
<name>I4A905_DESDJ</name>
<dbReference type="Pfam" id="PF10050">
    <property type="entry name" value="DUF2284"/>
    <property type="match status" value="1"/>
</dbReference>
<evidence type="ECO:0000256" key="1">
    <source>
        <dbReference type="SAM" id="MobiDB-lite"/>
    </source>
</evidence>
<feature type="region of interest" description="Disordered" evidence="1">
    <location>
        <begin position="1"/>
        <end position="22"/>
    </location>
</feature>
<dbReference type="RefSeq" id="WP_014793927.1">
    <property type="nucleotide sequence ID" value="NC_018017.1"/>
</dbReference>
<protein>
    <submittedName>
        <fullName evidence="2">Putative metal-binding protein</fullName>
    </submittedName>
</protein>
<sequence>MSESKHEHHQHSHKWEDGESHNLQHGHECKCENCHRPEHRNENTSQENASKKVCAPDQEPGIFSEKYELVLSQESSLLPVQEALLRWVGEILQWVKNKQGFVGHIKGFIEGKEHFWFSSTGKAVTAKSSSGWNEGLDQTFTINATAIIFGIRKEELDEYAEQCLETCIAEQCPDSTLVQIDLLCSLAKSLGAAHAALIAVDSIKFNHDFRKQCEQNTCGSYDKNWMCPPNMPSIDELRDKVLPYDRGLLFQTVYQLKNSFDWRGVQQAVVEHTQVFRKVLAELRSMKNFLNLLPLNVGPCTYCGRCSFLDGEECRFPEEAIPSVEAYGIDVMALEKSCGMPYYNGKDTVSCVSLILFRF</sequence>
<dbReference type="eggNOG" id="COG5423">
    <property type="taxonomic scope" value="Bacteria"/>
</dbReference>
<reference evidence="2 3" key="2">
    <citation type="journal article" date="2015" name="J. Bacteriol.">
        <title>Genomic, proteomic, and biochemical analysis of the organohalide respiratory pathway in Desulfitobacterium dehalogenans.</title>
        <authorList>
            <person name="Kruse T."/>
            <person name="van de Pas B.A."/>
            <person name="Atteia A."/>
            <person name="Krab K."/>
            <person name="Hagen W.R."/>
            <person name="Goodwin L."/>
            <person name="Chain P."/>
            <person name="Boeren S."/>
            <person name="Maphosa F."/>
            <person name="Schraa G."/>
            <person name="de Vos W.M."/>
            <person name="van der Oost J."/>
            <person name="Smidt H."/>
            <person name="Stams A.J."/>
        </authorList>
    </citation>
    <scope>NUCLEOTIDE SEQUENCE [LARGE SCALE GENOMIC DNA]</scope>
    <source>
        <strain evidence="3">ATCC 51507 / DSM 9161 / JW/IU-DC1</strain>
    </source>
</reference>
<evidence type="ECO:0000313" key="2">
    <source>
        <dbReference type="EMBL" id="AFM00440.1"/>
    </source>
</evidence>